<dbReference type="AlphaFoldDB" id="A0A9P7Z9U6"/>
<accession>A0A9P7Z9U6</accession>
<protein>
    <submittedName>
        <fullName evidence="2">Uncharacterized protein</fullName>
    </submittedName>
</protein>
<sequence length="214" mass="23489">MAREPPITPFGSMPAQLELDAISNRIQLSLAKREELVRTWTASSAREDKIRKTDEELDAEDALLFQNQPAYLGVGCPIPENFLISEADRSKKSLQARLGKGLQASKRRDAEEKAASAKRALNYESSDDEAGRSAVGKHKKKAPLKKPAAAENPIYSQPVVDDEPLQSEKNTASSTTTLPIRSEADRKKKKNEKKKAKAKARKGAEMAKISMTSG</sequence>
<name>A0A9P7Z9U6_9HELO</name>
<evidence type="ECO:0000313" key="3">
    <source>
        <dbReference type="Proteomes" id="UP000887226"/>
    </source>
</evidence>
<comment type="caution">
    <text evidence="2">The sequence shown here is derived from an EMBL/GenBank/DDBJ whole genome shotgun (WGS) entry which is preliminary data.</text>
</comment>
<dbReference type="OrthoDB" id="3438340at2759"/>
<feature type="compositionally biased region" description="Basic residues" evidence="1">
    <location>
        <begin position="187"/>
        <end position="201"/>
    </location>
</feature>
<dbReference type="EMBL" id="MU253770">
    <property type="protein sequence ID" value="KAG9247533.1"/>
    <property type="molecule type" value="Genomic_DNA"/>
</dbReference>
<feature type="compositionally biased region" description="Polar residues" evidence="1">
    <location>
        <begin position="167"/>
        <end position="179"/>
    </location>
</feature>
<organism evidence="2 3">
    <name type="scientific">Calycina marina</name>
    <dbReference type="NCBI Taxonomy" id="1763456"/>
    <lineage>
        <taxon>Eukaryota</taxon>
        <taxon>Fungi</taxon>
        <taxon>Dikarya</taxon>
        <taxon>Ascomycota</taxon>
        <taxon>Pezizomycotina</taxon>
        <taxon>Leotiomycetes</taxon>
        <taxon>Helotiales</taxon>
        <taxon>Pezizellaceae</taxon>
        <taxon>Calycina</taxon>
    </lineage>
</organism>
<feature type="region of interest" description="Disordered" evidence="1">
    <location>
        <begin position="95"/>
        <end position="214"/>
    </location>
</feature>
<gene>
    <name evidence="2" type="ORF">BJ878DRAFT_172563</name>
</gene>
<reference evidence="2" key="1">
    <citation type="journal article" date="2021" name="IMA Fungus">
        <title>Genomic characterization of three marine fungi, including Emericellopsis atlantica sp. nov. with signatures of a generalist lifestyle and marine biomass degradation.</title>
        <authorList>
            <person name="Hagestad O.C."/>
            <person name="Hou L."/>
            <person name="Andersen J.H."/>
            <person name="Hansen E.H."/>
            <person name="Altermark B."/>
            <person name="Li C."/>
            <person name="Kuhnert E."/>
            <person name="Cox R.J."/>
            <person name="Crous P.W."/>
            <person name="Spatafora J.W."/>
            <person name="Lail K."/>
            <person name="Amirebrahimi M."/>
            <person name="Lipzen A."/>
            <person name="Pangilinan J."/>
            <person name="Andreopoulos W."/>
            <person name="Hayes R.D."/>
            <person name="Ng V."/>
            <person name="Grigoriev I.V."/>
            <person name="Jackson S.A."/>
            <person name="Sutton T.D.S."/>
            <person name="Dobson A.D.W."/>
            <person name="Rama T."/>
        </authorList>
    </citation>
    <scope>NUCLEOTIDE SEQUENCE</scope>
    <source>
        <strain evidence="2">TRa3180A</strain>
    </source>
</reference>
<dbReference type="Pfam" id="PF11595">
    <property type="entry name" value="DUF3245"/>
    <property type="match status" value="1"/>
</dbReference>
<dbReference type="Proteomes" id="UP000887226">
    <property type="component" value="Unassembled WGS sequence"/>
</dbReference>
<proteinExistence type="predicted"/>
<dbReference type="InterPro" id="IPR021641">
    <property type="entry name" value="DUF3245"/>
</dbReference>
<feature type="compositionally biased region" description="Basic and acidic residues" evidence="1">
    <location>
        <begin position="106"/>
        <end position="115"/>
    </location>
</feature>
<evidence type="ECO:0000313" key="2">
    <source>
        <dbReference type="EMBL" id="KAG9247533.1"/>
    </source>
</evidence>
<feature type="compositionally biased region" description="Basic residues" evidence="1">
    <location>
        <begin position="135"/>
        <end position="144"/>
    </location>
</feature>
<evidence type="ECO:0000256" key="1">
    <source>
        <dbReference type="SAM" id="MobiDB-lite"/>
    </source>
</evidence>
<keyword evidence="3" id="KW-1185">Reference proteome</keyword>